<dbReference type="OrthoDB" id="1828825at2"/>
<organism evidence="3 4">
    <name type="scientific">Nocardia nova SH22a</name>
    <dbReference type="NCBI Taxonomy" id="1415166"/>
    <lineage>
        <taxon>Bacteria</taxon>
        <taxon>Bacillati</taxon>
        <taxon>Actinomycetota</taxon>
        <taxon>Actinomycetes</taxon>
        <taxon>Mycobacteriales</taxon>
        <taxon>Nocardiaceae</taxon>
        <taxon>Nocardia</taxon>
    </lineage>
</organism>
<dbReference type="InterPro" id="IPR036514">
    <property type="entry name" value="SGNH_hydro_sf"/>
</dbReference>
<dbReference type="PANTHER" id="PTHR43784:SF2">
    <property type="entry name" value="GDSL-LIKE LIPASE_ACYLHYDROLASE, PUTATIVE (AFU_ORTHOLOGUE AFUA_2G00820)-RELATED"/>
    <property type="match status" value="1"/>
</dbReference>
<dbReference type="PATRIC" id="fig|1415166.3.peg.5028"/>
<dbReference type="SUPFAM" id="SSF52266">
    <property type="entry name" value="SGNH hydrolase"/>
    <property type="match status" value="1"/>
</dbReference>
<dbReference type="Gene3D" id="3.40.50.1110">
    <property type="entry name" value="SGNH hydrolase"/>
    <property type="match status" value="1"/>
</dbReference>
<evidence type="ECO:0000313" key="4">
    <source>
        <dbReference type="Proteomes" id="UP000019150"/>
    </source>
</evidence>
<evidence type="ECO:0000256" key="1">
    <source>
        <dbReference type="SAM" id="SignalP"/>
    </source>
</evidence>
<evidence type="ECO:0000313" key="3">
    <source>
        <dbReference type="EMBL" id="AHH19661.1"/>
    </source>
</evidence>
<dbReference type="PANTHER" id="PTHR43784">
    <property type="entry name" value="GDSL-LIKE LIPASE/ACYLHYDROLASE, PUTATIVE (AFU_ORTHOLOGUE AFUA_2G00820)-RELATED"/>
    <property type="match status" value="1"/>
</dbReference>
<keyword evidence="4" id="KW-1185">Reference proteome</keyword>
<feature type="chain" id="PRO_5004871973" evidence="1">
    <location>
        <begin position="46"/>
        <end position="455"/>
    </location>
</feature>
<sequence>MRHGHRGPRTFIRATAHHARYGRAVKLAAAVALGSGLLAAPPVLADDAGCAAAHFVAGWTASPTDSITPLDPLGTPVPEYLDNQTVRMMITPHLGGSKFRLHLSNRFGSAPVTFGRVTIGRQTTGSSAQDPVAVTFGDAAAVTVPAGQDIVSDPVAMSFRAFDRLAVSIFLPAPSGPPTKHWNANATSYYSPPGSGDLTARTTDPGFSAVTNSWLYVDGLDVEAPGGTGSVVAFGDSITDGFVGGTPVSVPASRAAADVDGRYPDQLQRRLDAAGVPISVVNAGIGSNRLLTSGEPLMLGPRGLDRFRRDALDQPGVTGVLLLEGINDLGLPPGSSASAMIDGYRQAVDAAHAAGKKIWLGTILPAANALVDGTLLAPASETSRQEINSWIRSHSAADGVVDFDAALRDPGNSSILNPAYAGVDNLHPNLAGYQAMADAVPLDLLASAAPACGTA</sequence>
<dbReference type="InterPro" id="IPR013830">
    <property type="entry name" value="SGNH_hydro"/>
</dbReference>
<dbReference type="EMBL" id="CP006850">
    <property type="protein sequence ID" value="AHH19661.1"/>
    <property type="molecule type" value="Genomic_DNA"/>
</dbReference>
<dbReference type="Pfam" id="PF13472">
    <property type="entry name" value="Lipase_GDSL_2"/>
    <property type="match status" value="1"/>
</dbReference>
<evidence type="ECO:0000259" key="2">
    <source>
        <dbReference type="Pfam" id="PF13472"/>
    </source>
</evidence>
<proteinExistence type="predicted"/>
<protein>
    <submittedName>
        <fullName evidence="3">Putative lipolytic protein, GDSL family</fullName>
    </submittedName>
</protein>
<dbReference type="RefSeq" id="WP_025351053.1">
    <property type="nucleotide sequence ID" value="NZ_CP006850.1"/>
</dbReference>
<dbReference type="Proteomes" id="UP000019150">
    <property type="component" value="Chromosome"/>
</dbReference>
<keyword evidence="1" id="KW-0732">Signal</keyword>
<dbReference type="KEGG" id="nno:NONO_c48770"/>
<feature type="domain" description="SGNH hydrolase-type esterase" evidence="2">
    <location>
        <begin position="233"/>
        <end position="435"/>
    </location>
</feature>
<gene>
    <name evidence="3" type="ORF">NONO_c48770</name>
</gene>
<accession>W5TQY6</accession>
<reference evidence="3 4" key="1">
    <citation type="journal article" date="2014" name="Appl. Environ. Microbiol.">
        <title>Insights into the Microbial Degradation of Rubber and Gutta-Percha by Analysis of the Complete Genome of Nocardia nova SH22a.</title>
        <authorList>
            <person name="Luo Q."/>
            <person name="Hiessl S."/>
            <person name="Poehlein A."/>
            <person name="Daniel R."/>
            <person name="Steinbuchel A."/>
        </authorList>
    </citation>
    <scope>NUCLEOTIDE SEQUENCE [LARGE SCALE GENOMIC DNA]</scope>
    <source>
        <strain evidence="3">SH22a</strain>
    </source>
</reference>
<dbReference type="AlphaFoldDB" id="W5TQY6"/>
<name>W5TQY6_9NOCA</name>
<dbReference type="InterPro" id="IPR053140">
    <property type="entry name" value="GDSL_Rv0518-like"/>
</dbReference>
<feature type="signal peptide" evidence="1">
    <location>
        <begin position="1"/>
        <end position="45"/>
    </location>
</feature>
<dbReference type="HOGENOM" id="CLU_029872_0_0_11"/>
<dbReference type="eggNOG" id="COG2755">
    <property type="taxonomic scope" value="Bacteria"/>
</dbReference>
<dbReference type="STRING" id="1415166.NONO_c48770"/>